<comment type="caution">
    <text evidence="1">The sequence shown here is derived from an EMBL/GenBank/DDBJ whole genome shotgun (WGS) entry which is preliminary data.</text>
</comment>
<dbReference type="Proteomes" id="UP000019140">
    <property type="component" value="Unassembled WGS sequence"/>
</dbReference>
<name>W4M619_9BACT</name>
<dbReference type="EMBL" id="AZHX01000969">
    <property type="protein sequence ID" value="ETX05361.1"/>
    <property type="molecule type" value="Genomic_DNA"/>
</dbReference>
<organism evidence="1 2">
    <name type="scientific">Candidatus Entotheonella gemina</name>
    <dbReference type="NCBI Taxonomy" id="1429439"/>
    <lineage>
        <taxon>Bacteria</taxon>
        <taxon>Pseudomonadati</taxon>
        <taxon>Nitrospinota/Tectimicrobiota group</taxon>
        <taxon>Candidatus Tectimicrobiota</taxon>
        <taxon>Candidatus Entotheonellia</taxon>
        <taxon>Candidatus Entotheonellales</taxon>
        <taxon>Candidatus Entotheonellaceae</taxon>
        <taxon>Candidatus Entotheonella</taxon>
    </lineage>
</organism>
<accession>W4M619</accession>
<dbReference type="AlphaFoldDB" id="W4M619"/>
<reference evidence="1 2" key="1">
    <citation type="journal article" date="2014" name="Nature">
        <title>An environmental bacterial taxon with a large and distinct metabolic repertoire.</title>
        <authorList>
            <person name="Wilson M.C."/>
            <person name="Mori T."/>
            <person name="Ruckert C."/>
            <person name="Uria A.R."/>
            <person name="Helf M.J."/>
            <person name="Takada K."/>
            <person name="Gernert C."/>
            <person name="Steffens U.A."/>
            <person name="Heycke N."/>
            <person name="Schmitt S."/>
            <person name="Rinke C."/>
            <person name="Helfrich E.J."/>
            <person name="Brachmann A.O."/>
            <person name="Gurgui C."/>
            <person name="Wakimoto T."/>
            <person name="Kracht M."/>
            <person name="Crusemann M."/>
            <person name="Hentschel U."/>
            <person name="Abe I."/>
            <person name="Matsunaga S."/>
            <person name="Kalinowski J."/>
            <person name="Takeyama H."/>
            <person name="Piel J."/>
        </authorList>
    </citation>
    <scope>NUCLEOTIDE SEQUENCE [LARGE SCALE GENOMIC DNA]</scope>
    <source>
        <strain evidence="2">TSY2</strain>
    </source>
</reference>
<proteinExistence type="predicted"/>
<keyword evidence="2" id="KW-1185">Reference proteome</keyword>
<gene>
    <name evidence="1" type="ORF">ETSY2_23395</name>
</gene>
<sequence length="60" mass="6868">MANDPHPQLIYLNTIEQIRQVFFHIVVDDAALLIISLTNHAVKAPLEAQNMSWEKTKRPS</sequence>
<evidence type="ECO:0000313" key="1">
    <source>
        <dbReference type="EMBL" id="ETX05361.1"/>
    </source>
</evidence>
<evidence type="ECO:0000313" key="2">
    <source>
        <dbReference type="Proteomes" id="UP000019140"/>
    </source>
</evidence>
<dbReference type="HOGENOM" id="CLU_2932651_0_0_7"/>
<protein>
    <submittedName>
        <fullName evidence="1">Uncharacterized protein</fullName>
    </submittedName>
</protein>